<protein>
    <submittedName>
        <fullName evidence="1">Uncharacterized protein</fullName>
    </submittedName>
</protein>
<keyword evidence="2" id="KW-1185">Reference proteome</keyword>
<comment type="caution">
    <text evidence="1">The sequence shown here is derived from an EMBL/GenBank/DDBJ whole genome shotgun (WGS) entry which is preliminary data.</text>
</comment>
<accession>A0AA40GB46</accession>
<dbReference type="AlphaFoldDB" id="A0AA40GB46"/>
<dbReference type="Proteomes" id="UP001177670">
    <property type="component" value="Unassembled WGS sequence"/>
</dbReference>
<evidence type="ECO:0000313" key="2">
    <source>
        <dbReference type="Proteomes" id="UP001177670"/>
    </source>
</evidence>
<organism evidence="1 2">
    <name type="scientific">Melipona bicolor</name>
    <dbReference type="NCBI Taxonomy" id="60889"/>
    <lineage>
        <taxon>Eukaryota</taxon>
        <taxon>Metazoa</taxon>
        <taxon>Ecdysozoa</taxon>
        <taxon>Arthropoda</taxon>
        <taxon>Hexapoda</taxon>
        <taxon>Insecta</taxon>
        <taxon>Pterygota</taxon>
        <taxon>Neoptera</taxon>
        <taxon>Endopterygota</taxon>
        <taxon>Hymenoptera</taxon>
        <taxon>Apocrita</taxon>
        <taxon>Aculeata</taxon>
        <taxon>Apoidea</taxon>
        <taxon>Anthophila</taxon>
        <taxon>Apidae</taxon>
        <taxon>Melipona</taxon>
    </lineage>
</organism>
<sequence length="103" mass="11368">FTGRPKISDFGASKEFRLGTRINGGILNYVSYFCLLMSATRCTGTVQKEAMWEEISQSVNLSGPRWISGKSQQIWIDLNKSVDSSSSISISARSFHNGDVTNV</sequence>
<reference evidence="1" key="1">
    <citation type="submission" date="2021-10" db="EMBL/GenBank/DDBJ databases">
        <title>Melipona bicolor Genome sequencing and assembly.</title>
        <authorList>
            <person name="Araujo N.S."/>
            <person name="Arias M.C."/>
        </authorList>
    </citation>
    <scope>NUCLEOTIDE SEQUENCE</scope>
    <source>
        <strain evidence="1">USP_2M_L1-L4_2017</strain>
        <tissue evidence="1">Whole body</tissue>
    </source>
</reference>
<dbReference type="EMBL" id="JAHYIQ010000003">
    <property type="protein sequence ID" value="KAK1134051.1"/>
    <property type="molecule type" value="Genomic_DNA"/>
</dbReference>
<evidence type="ECO:0000313" key="1">
    <source>
        <dbReference type="EMBL" id="KAK1134051.1"/>
    </source>
</evidence>
<feature type="non-terminal residue" evidence="1">
    <location>
        <position position="1"/>
    </location>
</feature>
<proteinExistence type="predicted"/>
<name>A0AA40GB46_9HYME</name>
<gene>
    <name evidence="1" type="ORF">K0M31_011836</name>
</gene>